<protein>
    <submittedName>
        <fullName evidence="1">Uncharacterized protein</fullName>
    </submittedName>
</protein>
<gene>
    <name evidence="1" type="ordered locus">Mhun_1189</name>
</gene>
<dbReference type="RefSeq" id="WP_011448214.1">
    <property type="nucleotide sequence ID" value="NC_007796.1"/>
</dbReference>
<dbReference type="InterPro" id="IPR005368">
    <property type="entry name" value="UPF0175"/>
</dbReference>
<proteinExistence type="predicted"/>
<organism evidence="1 2">
    <name type="scientific">Methanospirillum hungatei JF-1 (strain ATCC 27890 / DSM 864 / NBRC 100397 / JF-1)</name>
    <dbReference type="NCBI Taxonomy" id="323259"/>
    <lineage>
        <taxon>Archaea</taxon>
        <taxon>Methanobacteriati</taxon>
        <taxon>Methanobacteriota</taxon>
        <taxon>Stenosarchaea group</taxon>
        <taxon>Methanomicrobia</taxon>
        <taxon>Methanomicrobiales</taxon>
        <taxon>Methanospirillaceae</taxon>
        <taxon>Methanospirillum</taxon>
    </lineage>
</organism>
<dbReference type="KEGG" id="mhu:Mhun_1189"/>
<evidence type="ECO:0000313" key="2">
    <source>
        <dbReference type="Proteomes" id="UP000001941"/>
    </source>
</evidence>
<dbReference type="Pfam" id="PF03683">
    <property type="entry name" value="UPF0175"/>
    <property type="match status" value="1"/>
</dbReference>
<dbReference type="InParanoid" id="Q2FM26"/>
<reference evidence="2" key="1">
    <citation type="journal article" date="2016" name="Stand. Genomic Sci.">
        <title>Complete genome sequence of Methanospirillum hungatei type strain JF1.</title>
        <authorList>
            <person name="Gunsalus R.P."/>
            <person name="Cook L.E."/>
            <person name="Crable B."/>
            <person name="Rohlin L."/>
            <person name="McDonald E."/>
            <person name="Mouttaki H."/>
            <person name="Sieber J.R."/>
            <person name="Poweleit N."/>
            <person name="Zhou H."/>
            <person name="Lapidus A.L."/>
            <person name="Daligault H.E."/>
            <person name="Land M."/>
            <person name="Gilna P."/>
            <person name="Ivanova N."/>
            <person name="Kyrpides N."/>
            <person name="Culley D.E."/>
            <person name="McInerney M.J."/>
        </authorList>
    </citation>
    <scope>NUCLEOTIDE SEQUENCE [LARGE SCALE GENOMIC DNA]</scope>
    <source>
        <strain evidence="2">ATCC 27890 / DSM 864 / NBRC 100397 / JF-1</strain>
    </source>
</reference>
<evidence type="ECO:0000313" key="1">
    <source>
        <dbReference type="EMBL" id="ABD40937.1"/>
    </source>
</evidence>
<dbReference type="Proteomes" id="UP000001941">
    <property type="component" value="Chromosome"/>
</dbReference>
<dbReference type="AlphaFoldDB" id="Q2FM26"/>
<dbReference type="OrthoDB" id="93800at2157"/>
<dbReference type="EnsemblBacteria" id="ABD40937">
    <property type="protein sequence ID" value="ABD40937"/>
    <property type="gene ID" value="Mhun_1189"/>
</dbReference>
<sequence length="86" mass="10004">MSDICLKIPSNITNTIRLPPDTLQEELLKELAIALYTRGILSSGQSCKLAGMKRYQWEEELGKRNISRHYNLEKLEEDFSYVFHSK</sequence>
<keyword evidence="2" id="KW-1185">Reference proteome</keyword>
<dbReference type="HOGENOM" id="CLU_154570_4_2_2"/>
<dbReference type="eggNOG" id="arCOG00722">
    <property type="taxonomic scope" value="Archaea"/>
</dbReference>
<name>Q2FM26_METHJ</name>
<accession>Q2FM26</accession>
<dbReference type="EMBL" id="CP000254">
    <property type="protein sequence ID" value="ABD40937.1"/>
    <property type="molecule type" value="Genomic_DNA"/>
</dbReference>
<dbReference type="GeneID" id="3924204"/>